<keyword evidence="1 7" id="KW-0444">Lipid biosynthesis</keyword>
<dbReference type="PANTHER" id="PTHR43378">
    <property type="entry name" value="UDP-3-O-ACYLGLUCOSAMINE N-ACYLTRANSFERASE"/>
    <property type="match status" value="1"/>
</dbReference>
<evidence type="ECO:0000313" key="8">
    <source>
        <dbReference type="EMBL" id="KUJ81855.1"/>
    </source>
</evidence>
<evidence type="ECO:0000256" key="4">
    <source>
        <dbReference type="ARBA" id="ARBA00022737"/>
    </source>
</evidence>
<feature type="active site" description="Proton acceptor" evidence="7">
    <location>
        <position position="259"/>
    </location>
</feature>
<gene>
    <name evidence="7" type="primary">lpxD</name>
    <name evidence="8" type="ORF">AVO44_00760</name>
</gene>
<keyword evidence="5 7" id="KW-0443">Lipid metabolism</keyword>
<dbReference type="EMBL" id="LQBP01000001">
    <property type="protein sequence ID" value="KUJ81855.1"/>
    <property type="molecule type" value="Genomic_DNA"/>
</dbReference>
<organism evidence="8 9">
    <name type="scientific">Ruegeria profundi</name>
    <dbReference type="NCBI Taxonomy" id="1685378"/>
    <lineage>
        <taxon>Bacteria</taxon>
        <taxon>Pseudomonadati</taxon>
        <taxon>Pseudomonadota</taxon>
        <taxon>Alphaproteobacteria</taxon>
        <taxon>Rhodobacterales</taxon>
        <taxon>Roseobacteraceae</taxon>
        <taxon>Ruegeria</taxon>
    </lineage>
</organism>
<evidence type="ECO:0000256" key="5">
    <source>
        <dbReference type="ARBA" id="ARBA00023098"/>
    </source>
</evidence>
<dbReference type="PANTHER" id="PTHR43378:SF2">
    <property type="entry name" value="UDP-3-O-ACYLGLUCOSAMINE N-ACYLTRANSFERASE 1, MITOCHONDRIAL-RELATED"/>
    <property type="match status" value="1"/>
</dbReference>
<dbReference type="InterPro" id="IPR011004">
    <property type="entry name" value="Trimer_LpxA-like_sf"/>
</dbReference>
<evidence type="ECO:0000256" key="7">
    <source>
        <dbReference type="HAMAP-Rule" id="MF_00523"/>
    </source>
</evidence>
<dbReference type="Pfam" id="PF00132">
    <property type="entry name" value="Hexapep"/>
    <property type="match status" value="2"/>
</dbReference>
<evidence type="ECO:0000256" key="1">
    <source>
        <dbReference type="ARBA" id="ARBA00022516"/>
    </source>
</evidence>
<dbReference type="SUPFAM" id="SSF51161">
    <property type="entry name" value="Trimeric LpxA-like enzymes"/>
    <property type="match status" value="1"/>
</dbReference>
<dbReference type="GO" id="GO:0009245">
    <property type="term" value="P:lipid A biosynthetic process"/>
    <property type="evidence" value="ECO:0007669"/>
    <property type="project" value="UniProtKB-UniRule"/>
</dbReference>
<dbReference type="Gene3D" id="3.40.1390.10">
    <property type="entry name" value="MurE/MurF, N-terminal domain"/>
    <property type="match status" value="1"/>
</dbReference>
<comment type="catalytic activity">
    <reaction evidence="7">
        <text>a UDP-3-O-[(3R)-3-hydroxyacyl]-alpha-D-glucosamine + a (3R)-hydroxyacyl-[ACP] = a UDP-2-N,3-O-bis[(3R)-3-hydroxyacyl]-alpha-D-glucosamine + holo-[ACP] + H(+)</text>
        <dbReference type="Rhea" id="RHEA:53836"/>
        <dbReference type="Rhea" id="RHEA-COMP:9685"/>
        <dbReference type="Rhea" id="RHEA-COMP:9945"/>
        <dbReference type="ChEBI" id="CHEBI:15378"/>
        <dbReference type="ChEBI" id="CHEBI:64479"/>
        <dbReference type="ChEBI" id="CHEBI:78827"/>
        <dbReference type="ChEBI" id="CHEBI:137740"/>
        <dbReference type="ChEBI" id="CHEBI:137748"/>
        <dbReference type="EC" id="2.3.1.191"/>
    </reaction>
</comment>
<evidence type="ECO:0000313" key="9">
    <source>
        <dbReference type="Proteomes" id="UP000053690"/>
    </source>
</evidence>
<reference evidence="9" key="1">
    <citation type="submission" date="2015-12" db="EMBL/GenBank/DDBJ databases">
        <authorList>
            <person name="Zhang G."/>
            <person name="Stingl U."/>
        </authorList>
    </citation>
    <scope>NUCLEOTIDE SEQUENCE [LARGE SCALE GENOMIC DNA]</scope>
    <source>
        <strain evidence="9">ZGT108</strain>
    </source>
</reference>
<sequence>MQYSIQQIAEALGAEYRGDGNLVVARAAEPADAGPTDLAMAMSPKYAEALNGGSAKAAVLWEGADWQAMGLQAAIFVVRPRMAMAGITAMLDRGQGVEPGIHPSAVIDPSAEIGESASVGPLTVIGARARIGSGAVVGPHCVIGVDAVLGENVVLREMVSIGARVQIGDRFIAQPGARIGADGFSFVTPEVSNVENVRKTMGDKGDAQAQSWQRIHSLGAVEIGDDVEVGANCTVDNGTIRNTRIGNGTKLDNLVHIGHNTRVGQDCLICGQAGVSGSVEIGNNVVLGGQTGVVDNIFIGDGVIAGGGTKILSNVPAGRVIMGYPAVKMETHTDIYKTQRRLPRLARDVEALKKAVFKQPPSD</sequence>
<name>A0A0X3U1B2_9RHOB</name>
<dbReference type="GO" id="GO:0103118">
    <property type="term" value="F:UDP-3-O-[(3R)-3-hydroxyacyl]-glucosamine N-acyltransferase activity"/>
    <property type="evidence" value="ECO:0007669"/>
    <property type="project" value="UniProtKB-EC"/>
</dbReference>
<dbReference type="GO" id="GO:0016020">
    <property type="term" value="C:membrane"/>
    <property type="evidence" value="ECO:0007669"/>
    <property type="project" value="GOC"/>
</dbReference>
<dbReference type="InterPro" id="IPR018357">
    <property type="entry name" value="Hexapep_transf_CS"/>
</dbReference>
<dbReference type="PROSITE" id="PS00101">
    <property type="entry name" value="HEXAPEP_TRANSFERASES"/>
    <property type="match status" value="1"/>
</dbReference>
<evidence type="ECO:0000256" key="2">
    <source>
        <dbReference type="ARBA" id="ARBA00022556"/>
    </source>
</evidence>
<dbReference type="CDD" id="cd03352">
    <property type="entry name" value="LbH_LpxD"/>
    <property type="match status" value="1"/>
</dbReference>
<evidence type="ECO:0000256" key="3">
    <source>
        <dbReference type="ARBA" id="ARBA00022679"/>
    </source>
</evidence>
<dbReference type="InterPro" id="IPR001451">
    <property type="entry name" value="Hexapep"/>
</dbReference>
<protein>
    <recommendedName>
        <fullName evidence="7">UDP-3-O-acylglucosamine N-acyltransferase</fullName>
        <ecNumber evidence="7">2.3.1.191</ecNumber>
    </recommendedName>
</protein>
<accession>A0A0X3U1B2</accession>
<evidence type="ECO:0000256" key="6">
    <source>
        <dbReference type="ARBA" id="ARBA00023315"/>
    </source>
</evidence>
<comment type="pathway">
    <text evidence="7">Bacterial outer membrane biogenesis; LPS lipid A biosynthesis.</text>
</comment>
<dbReference type="EC" id="2.3.1.191" evidence="7"/>
<keyword evidence="3 7" id="KW-0808">Transferase</keyword>
<dbReference type="UniPathway" id="UPA00973"/>
<dbReference type="HAMAP" id="MF_00523">
    <property type="entry name" value="LpxD"/>
    <property type="match status" value="1"/>
</dbReference>
<proteinExistence type="inferred from homology"/>
<dbReference type="NCBIfam" id="NF002060">
    <property type="entry name" value="PRK00892.1"/>
    <property type="match status" value="1"/>
</dbReference>
<comment type="similarity">
    <text evidence="7">Belongs to the transferase hexapeptide repeat family. LpxD subfamily.</text>
</comment>
<dbReference type="GO" id="GO:0016410">
    <property type="term" value="F:N-acyltransferase activity"/>
    <property type="evidence" value="ECO:0007669"/>
    <property type="project" value="InterPro"/>
</dbReference>
<comment type="subunit">
    <text evidence="7">Homotrimer.</text>
</comment>
<keyword evidence="6 7" id="KW-0012">Acyltransferase</keyword>
<dbReference type="InterPro" id="IPR007691">
    <property type="entry name" value="LpxD"/>
</dbReference>
<dbReference type="STRING" id="1685378.AVO44_00760"/>
<keyword evidence="9" id="KW-1185">Reference proteome</keyword>
<keyword evidence="2 7" id="KW-0441">Lipid A biosynthesis</keyword>
<keyword evidence="4 7" id="KW-0677">Repeat</keyword>
<dbReference type="Gene3D" id="2.160.10.10">
    <property type="entry name" value="Hexapeptide repeat proteins"/>
    <property type="match status" value="1"/>
</dbReference>
<dbReference type="Proteomes" id="UP000053690">
    <property type="component" value="Unassembled WGS sequence"/>
</dbReference>
<dbReference type="OrthoDB" id="9784739at2"/>
<dbReference type="RefSeq" id="WP_068331291.1">
    <property type="nucleotide sequence ID" value="NZ_LQBP01000001.1"/>
</dbReference>
<comment type="function">
    <text evidence="7">Catalyzes the N-acylation of UDP-3-O-acylglucosamine using 3-hydroxyacyl-ACP as the acyl donor. Is involved in the biosynthesis of lipid A, a phosphorylated glycolipid that anchors the lipopolysaccharide to the outer membrane of the cell.</text>
</comment>
<comment type="caution">
    <text evidence="8">The sequence shown here is derived from an EMBL/GenBank/DDBJ whole genome shotgun (WGS) entry which is preliminary data.</text>
</comment>
<dbReference type="AlphaFoldDB" id="A0A0X3U1B2"/>